<keyword evidence="1" id="KW-0472">Membrane</keyword>
<dbReference type="PANTHER" id="PTHR12741:SF48">
    <property type="entry name" value="1,3-BETA-GLUCAN SYNTHASE COMPONENT FKS1-RELATED"/>
    <property type="match status" value="1"/>
</dbReference>
<dbReference type="STRING" id="796925.A0A137P9P2"/>
<feature type="domain" description="1,3-beta-glucan synthase component FKS1-like" evidence="2">
    <location>
        <begin position="229"/>
        <end position="341"/>
    </location>
</feature>
<dbReference type="PANTHER" id="PTHR12741">
    <property type="entry name" value="LYST-INTERACTING PROTEIN LIP5 DOPAMINE RESPONSIVE PROTEIN DRG-1"/>
    <property type="match status" value="1"/>
</dbReference>
<dbReference type="Pfam" id="PF14288">
    <property type="entry name" value="FKS1_dom1"/>
    <property type="match status" value="1"/>
</dbReference>
<keyword evidence="1" id="KW-0812">Transmembrane</keyword>
<evidence type="ECO:0000313" key="3">
    <source>
        <dbReference type="EMBL" id="KXN71726.1"/>
    </source>
</evidence>
<keyword evidence="1" id="KW-1133">Transmembrane helix</keyword>
<feature type="transmembrane region" description="Helical" evidence="1">
    <location>
        <begin position="511"/>
        <end position="533"/>
    </location>
</feature>
<dbReference type="GO" id="GO:0051278">
    <property type="term" value="P:fungal-type cell wall polysaccharide biosynthetic process"/>
    <property type="evidence" value="ECO:0007669"/>
    <property type="project" value="TreeGrafter"/>
</dbReference>
<feature type="transmembrane region" description="Helical" evidence="1">
    <location>
        <begin position="428"/>
        <end position="453"/>
    </location>
</feature>
<dbReference type="InterPro" id="IPR056261">
    <property type="entry name" value="FKS1-like_dom2"/>
</dbReference>
<name>A0A137P9P2_CONC2</name>
<accession>A0A137P9P2</accession>
<dbReference type="GO" id="GO:0006075">
    <property type="term" value="P:(1-&gt;3)-beta-D-glucan biosynthetic process"/>
    <property type="evidence" value="ECO:0007669"/>
    <property type="project" value="TreeGrafter"/>
</dbReference>
<dbReference type="Pfam" id="PF23605">
    <property type="entry name" value="FKS1_dom2"/>
    <property type="match status" value="1"/>
</dbReference>
<feature type="transmembrane region" description="Helical" evidence="1">
    <location>
        <begin position="383"/>
        <end position="400"/>
    </location>
</feature>
<feature type="transmembrane region" description="Helical" evidence="1">
    <location>
        <begin position="650"/>
        <end position="673"/>
    </location>
</feature>
<feature type="non-terminal residue" evidence="3">
    <location>
        <position position="702"/>
    </location>
</feature>
<evidence type="ECO:0000313" key="4">
    <source>
        <dbReference type="Proteomes" id="UP000070444"/>
    </source>
</evidence>
<reference evidence="3 4" key="1">
    <citation type="journal article" date="2015" name="Genome Biol. Evol.">
        <title>Phylogenomic analyses indicate that early fungi evolved digesting cell walls of algal ancestors of land plants.</title>
        <authorList>
            <person name="Chang Y."/>
            <person name="Wang S."/>
            <person name="Sekimoto S."/>
            <person name="Aerts A.L."/>
            <person name="Choi C."/>
            <person name="Clum A."/>
            <person name="LaButti K.M."/>
            <person name="Lindquist E.A."/>
            <person name="Yee Ngan C."/>
            <person name="Ohm R.A."/>
            <person name="Salamov A.A."/>
            <person name="Grigoriev I.V."/>
            <person name="Spatafora J.W."/>
            <person name="Berbee M.L."/>
        </authorList>
    </citation>
    <scope>NUCLEOTIDE SEQUENCE [LARGE SCALE GENOMIC DNA]</scope>
    <source>
        <strain evidence="3 4">NRRL 28638</strain>
    </source>
</reference>
<dbReference type="SMART" id="SM01205">
    <property type="entry name" value="FKS1_dom1"/>
    <property type="match status" value="1"/>
</dbReference>
<protein>
    <submittedName>
        <fullName evidence="3">Glycosyltransferase family 48 protein</fullName>
    </submittedName>
</protein>
<keyword evidence="3" id="KW-0808">Transferase</keyword>
<evidence type="ECO:0000259" key="2">
    <source>
        <dbReference type="SMART" id="SM01205"/>
    </source>
</evidence>
<dbReference type="Proteomes" id="UP000070444">
    <property type="component" value="Unassembled WGS sequence"/>
</dbReference>
<dbReference type="GO" id="GO:0005886">
    <property type="term" value="C:plasma membrane"/>
    <property type="evidence" value="ECO:0007669"/>
    <property type="project" value="TreeGrafter"/>
</dbReference>
<keyword evidence="4" id="KW-1185">Reference proteome</keyword>
<feature type="transmembrane region" description="Helical" evidence="1">
    <location>
        <begin position="576"/>
        <end position="596"/>
    </location>
</feature>
<feature type="transmembrane region" description="Helical" evidence="1">
    <location>
        <begin position="465"/>
        <end position="488"/>
    </location>
</feature>
<proteinExistence type="predicted"/>
<gene>
    <name evidence="3" type="ORF">CONCODRAFT_37915</name>
</gene>
<dbReference type="GO" id="GO:0003843">
    <property type="term" value="F:1,3-beta-D-glucan synthase activity"/>
    <property type="evidence" value="ECO:0007669"/>
    <property type="project" value="TreeGrafter"/>
</dbReference>
<feature type="transmembrane region" description="Helical" evidence="1">
    <location>
        <begin position="625"/>
        <end position="644"/>
    </location>
</feature>
<dbReference type="AlphaFoldDB" id="A0A137P9P2"/>
<sequence length="702" mass="80857">MARSDIHSNRSSIIPNSQSGYAANLDLFGAIRNPKLSDSRYARYAPSTESLLALIESRKPQFGLNSVSSFSRASSWVSEANGQTNYFDLPGHRSLAKDYPWPAWCAEHQVPLSKEEIFDIFSDLGDKFGFQKDSVRNQYDAFMTLLDSRASRMSPTMALLTLHADYIGGKYSNYRKWYFAAEFNKDSPLQFDSQNSNAKDSHNAEVEEMMMADSLEEWWRNKMSKLTQHERVLQVALYLLIWGEALNIRYLPEVICFLYKLAYDYYHGPICQNLAQPVPEGEYLRNVVTPLYLYIRDQNYEVVNGQFLKRERDHAQVVGYDDINETFWTKEGVNRLVLEDKKTKLMSIHPHERWTKLGNVNYKRSFIKTYYERRTWAHTLTNFSRIWIFHLATFYIFWVYNSPIMFLTPGQIAKDTEMKNGSFNARTYGAIGFGGAIAAWIALSATFFEFFFVERNWKNYKILMYRYFMLFLVFIANVAPGAACILLYNKGMTSTTDNDSTSEPPNPNENIAKIIGIVGTVIAIFTTAILTTIPPSSLFIRNPRLTLANSSKNGIINRAFTADFSPLSFHNRATSLSMWACIGIAKIVESYLALILSFKNPMNALFSYWLGLVFDPIAQTYIVNYMPYITIAVMALLLLIMFFLDTYLWYIIMTSMFSIAHAFTMGISILSPWKNIFSRLPKRIYTKILATTNMEIKLRPKM</sequence>
<organism evidence="3 4">
    <name type="scientific">Conidiobolus coronatus (strain ATCC 28846 / CBS 209.66 / NRRL 28638)</name>
    <name type="common">Delacroixia coronata</name>
    <dbReference type="NCBI Taxonomy" id="796925"/>
    <lineage>
        <taxon>Eukaryota</taxon>
        <taxon>Fungi</taxon>
        <taxon>Fungi incertae sedis</taxon>
        <taxon>Zoopagomycota</taxon>
        <taxon>Entomophthoromycotina</taxon>
        <taxon>Entomophthoromycetes</taxon>
        <taxon>Entomophthorales</taxon>
        <taxon>Ancylistaceae</taxon>
        <taxon>Conidiobolus</taxon>
    </lineage>
</organism>
<evidence type="ECO:0000256" key="1">
    <source>
        <dbReference type="SAM" id="Phobius"/>
    </source>
</evidence>
<dbReference type="OMA" id="DINETFW"/>
<dbReference type="EMBL" id="KQ964468">
    <property type="protein sequence ID" value="KXN71726.1"/>
    <property type="molecule type" value="Genomic_DNA"/>
</dbReference>
<dbReference type="OrthoDB" id="1880850at2759"/>
<dbReference type="InterPro" id="IPR026899">
    <property type="entry name" value="FKS1-like_dom1"/>
</dbReference>